<evidence type="ECO:0000313" key="3">
    <source>
        <dbReference type="EMBL" id="KAB1225186.1"/>
    </source>
</evidence>
<comment type="caution">
    <text evidence="3">The sequence shown here is derived from an EMBL/GenBank/DDBJ whole genome shotgun (WGS) entry which is preliminary data.</text>
</comment>
<dbReference type="PANTHER" id="PTHR46183">
    <property type="entry name" value="PROTEIN CLMP1"/>
    <property type="match status" value="1"/>
</dbReference>
<gene>
    <name evidence="3" type="ORF">CJ030_MR1G016600</name>
</gene>
<keyword evidence="2" id="KW-1133">Transmembrane helix</keyword>
<evidence type="ECO:0000256" key="2">
    <source>
        <dbReference type="SAM" id="Phobius"/>
    </source>
</evidence>
<proteinExistence type="predicted"/>
<keyword evidence="4" id="KW-1185">Reference proteome</keyword>
<sequence>MGKQNGKEKKQAGEMSSDTSLKQSKFGESNPKGYDNHTTVFISMSQELKEEGNKLFQNMDHEGAMFVFGIGGHLVVGLLVQPVGFDLFDMLNAICKLFLY</sequence>
<dbReference type="PANTHER" id="PTHR46183:SF16">
    <property type="entry name" value="PROTEIN PHOX3"/>
    <property type="match status" value="1"/>
</dbReference>
<name>A0A6A1WL17_9ROSI</name>
<evidence type="ECO:0000313" key="4">
    <source>
        <dbReference type="Proteomes" id="UP000516437"/>
    </source>
</evidence>
<dbReference type="OrthoDB" id="1872379at2759"/>
<dbReference type="AlphaFoldDB" id="A0A6A1WL17"/>
<accession>A0A6A1WL17</accession>
<dbReference type="InterPro" id="IPR044517">
    <property type="entry name" value="PHOX1-4"/>
</dbReference>
<dbReference type="Proteomes" id="UP000516437">
    <property type="component" value="Chromosome 1"/>
</dbReference>
<feature type="transmembrane region" description="Helical" evidence="2">
    <location>
        <begin position="63"/>
        <end position="83"/>
    </location>
</feature>
<feature type="region of interest" description="Disordered" evidence="1">
    <location>
        <begin position="1"/>
        <end position="35"/>
    </location>
</feature>
<dbReference type="EMBL" id="RXIC02000019">
    <property type="protein sequence ID" value="KAB1225186.1"/>
    <property type="molecule type" value="Genomic_DNA"/>
</dbReference>
<feature type="compositionally biased region" description="Basic and acidic residues" evidence="1">
    <location>
        <begin position="1"/>
        <end position="12"/>
    </location>
</feature>
<organism evidence="3 4">
    <name type="scientific">Morella rubra</name>
    <name type="common">Chinese bayberry</name>
    <dbReference type="NCBI Taxonomy" id="262757"/>
    <lineage>
        <taxon>Eukaryota</taxon>
        <taxon>Viridiplantae</taxon>
        <taxon>Streptophyta</taxon>
        <taxon>Embryophyta</taxon>
        <taxon>Tracheophyta</taxon>
        <taxon>Spermatophyta</taxon>
        <taxon>Magnoliopsida</taxon>
        <taxon>eudicotyledons</taxon>
        <taxon>Gunneridae</taxon>
        <taxon>Pentapetalae</taxon>
        <taxon>rosids</taxon>
        <taxon>fabids</taxon>
        <taxon>Fagales</taxon>
        <taxon>Myricaceae</taxon>
        <taxon>Morella</taxon>
    </lineage>
</organism>
<feature type="compositionally biased region" description="Polar residues" evidence="1">
    <location>
        <begin position="14"/>
        <end position="27"/>
    </location>
</feature>
<evidence type="ECO:0000256" key="1">
    <source>
        <dbReference type="SAM" id="MobiDB-lite"/>
    </source>
</evidence>
<reference evidence="3 4" key="1">
    <citation type="journal article" date="2019" name="Plant Biotechnol. J.">
        <title>The red bayberry genome and genetic basis of sex determination.</title>
        <authorList>
            <person name="Jia H.M."/>
            <person name="Jia H.J."/>
            <person name="Cai Q.L."/>
            <person name="Wang Y."/>
            <person name="Zhao H.B."/>
            <person name="Yang W.F."/>
            <person name="Wang G.Y."/>
            <person name="Li Y.H."/>
            <person name="Zhan D.L."/>
            <person name="Shen Y.T."/>
            <person name="Niu Q.F."/>
            <person name="Chang L."/>
            <person name="Qiu J."/>
            <person name="Zhao L."/>
            <person name="Xie H.B."/>
            <person name="Fu W.Y."/>
            <person name="Jin J."/>
            <person name="Li X.W."/>
            <person name="Jiao Y."/>
            <person name="Zhou C.C."/>
            <person name="Tu T."/>
            <person name="Chai C.Y."/>
            <person name="Gao J.L."/>
            <person name="Fan L.J."/>
            <person name="van de Weg E."/>
            <person name="Wang J.Y."/>
            <person name="Gao Z.S."/>
        </authorList>
    </citation>
    <scope>NUCLEOTIDE SEQUENCE [LARGE SCALE GENOMIC DNA]</scope>
    <source>
        <tissue evidence="3">Leaves</tissue>
    </source>
</reference>
<keyword evidence="2" id="KW-0812">Transmembrane</keyword>
<protein>
    <submittedName>
        <fullName evidence="3">Uncharacterized protein</fullName>
    </submittedName>
</protein>
<keyword evidence="2" id="KW-0472">Membrane</keyword>